<dbReference type="GO" id="GO:0044281">
    <property type="term" value="P:small molecule metabolic process"/>
    <property type="evidence" value="ECO:0007669"/>
    <property type="project" value="UniProtKB-ARBA"/>
</dbReference>
<dbReference type="InterPro" id="IPR036663">
    <property type="entry name" value="Fumarylacetoacetase_C_sf"/>
</dbReference>
<dbReference type="GO" id="GO:0046872">
    <property type="term" value="F:metal ion binding"/>
    <property type="evidence" value="ECO:0007669"/>
    <property type="project" value="UniProtKB-KW"/>
</dbReference>
<keyword evidence="2" id="KW-0479">Metal-binding</keyword>
<dbReference type="AlphaFoldDB" id="A0A0K0X2K3"/>
<comment type="similarity">
    <text evidence="1">Belongs to the FAH family.</text>
</comment>
<reference evidence="5 6" key="1">
    <citation type="submission" date="2015-07" db="EMBL/GenBank/DDBJ databases">
        <title>Complete genome sequence of Mycobacterium goodii X7B, a facultative thermophilic biodesulfurizing bacterium.</title>
        <authorList>
            <person name="Yu B."/>
            <person name="Li F."/>
            <person name="Xu P."/>
        </authorList>
    </citation>
    <scope>NUCLEOTIDE SEQUENCE [LARGE SCALE GENOMIC DNA]</scope>
    <source>
        <strain evidence="5 6">X7B</strain>
    </source>
</reference>
<evidence type="ECO:0000313" key="5">
    <source>
        <dbReference type="EMBL" id="AKS31523.1"/>
    </source>
</evidence>
<dbReference type="Pfam" id="PF10370">
    <property type="entry name" value="Rv2993c-like_N"/>
    <property type="match status" value="1"/>
</dbReference>
<name>A0A0K0X2K3_MYCGD</name>
<dbReference type="KEGG" id="mgo:AFA91_06090"/>
<dbReference type="SUPFAM" id="SSF56529">
    <property type="entry name" value="FAH"/>
    <property type="match status" value="1"/>
</dbReference>
<evidence type="ECO:0000256" key="1">
    <source>
        <dbReference type="ARBA" id="ARBA00010211"/>
    </source>
</evidence>
<dbReference type="EMBL" id="CP012150">
    <property type="protein sequence ID" value="AKS31523.1"/>
    <property type="molecule type" value="Genomic_DNA"/>
</dbReference>
<gene>
    <name evidence="5" type="ORF">AFA91_06090</name>
</gene>
<dbReference type="STRING" id="134601.AFA91_06090"/>
<dbReference type="Proteomes" id="UP000062255">
    <property type="component" value="Chromosome"/>
</dbReference>
<proteinExistence type="inferred from homology"/>
<evidence type="ECO:0000259" key="3">
    <source>
        <dbReference type="Pfam" id="PF01557"/>
    </source>
</evidence>
<evidence type="ECO:0000259" key="4">
    <source>
        <dbReference type="Pfam" id="PF10370"/>
    </source>
</evidence>
<dbReference type="InterPro" id="IPR051121">
    <property type="entry name" value="FAH"/>
</dbReference>
<dbReference type="InterPro" id="IPR011234">
    <property type="entry name" value="Fumarylacetoacetase-like_C"/>
</dbReference>
<feature type="domain" description="Rv2993c-like N-terminal" evidence="4">
    <location>
        <begin position="1"/>
        <end position="62"/>
    </location>
</feature>
<sequence length="292" mass="31851">MRLVRFRTADGTPGFGVVDDVTERVARLDHRVPSFDVLLRRPVSPEPGDPRLPFDDISWEPPIGEHPKIICVGFNYAAHAAESGGRNTTETPEKPTLFLRFPDSLVGANTPVVRPADDESLDWEGEAALVIGTPGRRIDVRDAWAHIAGVTCMAENSVRTWQLHSPQATAGKNWHRSGAVGPWVTTSDEVGTAPLQVTTRVNGSIMQQDSTDRLTFPFAELVSYVSTFTPLRTGDVIATGTPKGIGFRMDPPTYLRPGDDVEVEVSRVGVLRHGVVDEIRSDEPQPANGATR</sequence>
<dbReference type="PANTHER" id="PTHR42796">
    <property type="entry name" value="FUMARYLACETOACETATE HYDROLASE DOMAIN-CONTAINING PROTEIN 2A-RELATED"/>
    <property type="match status" value="1"/>
</dbReference>
<dbReference type="OrthoDB" id="9805307at2"/>
<evidence type="ECO:0000313" key="6">
    <source>
        <dbReference type="Proteomes" id="UP000062255"/>
    </source>
</evidence>
<dbReference type="Pfam" id="PF01557">
    <property type="entry name" value="FAA_hydrolase"/>
    <property type="match status" value="1"/>
</dbReference>
<dbReference type="Gene3D" id="3.90.850.10">
    <property type="entry name" value="Fumarylacetoacetase-like, C-terminal domain"/>
    <property type="match status" value="1"/>
</dbReference>
<accession>A0A0K0X2K3</accession>
<feature type="domain" description="Fumarylacetoacetase-like C-terminal" evidence="3">
    <location>
        <begin position="68"/>
        <end position="276"/>
    </location>
</feature>
<dbReference type="PATRIC" id="fig|134601.6.peg.1261"/>
<protein>
    <submittedName>
        <fullName evidence="5">5-oxopent-3-ene-1,2,5-tricarboxylate decarboxylase</fullName>
    </submittedName>
</protein>
<organism evidence="5 6">
    <name type="scientific">Mycolicibacterium goodii</name>
    <name type="common">Mycobacterium goodii</name>
    <dbReference type="NCBI Taxonomy" id="134601"/>
    <lineage>
        <taxon>Bacteria</taxon>
        <taxon>Bacillati</taxon>
        <taxon>Actinomycetota</taxon>
        <taxon>Actinomycetes</taxon>
        <taxon>Mycobacteriales</taxon>
        <taxon>Mycobacteriaceae</taxon>
        <taxon>Mycolicibacterium</taxon>
    </lineage>
</organism>
<evidence type="ECO:0000256" key="2">
    <source>
        <dbReference type="ARBA" id="ARBA00022723"/>
    </source>
</evidence>
<dbReference type="GO" id="GO:0003824">
    <property type="term" value="F:catalytic activity"/>
    <property type="evidence" value="ECO:0007669"/>
    <property type="project" value="InterPro"/>
</dbReference>
<dbReference type="RefSeq" id="WP_049743930.1">
    <property type="nucleotide sequence ID" value="NZ_CP012150.1"/>
</dbReference>
<dbReference type="InterPro" id="IPR018833">
    <property type="entry name" value="Rv2993c-like_N"/>
</dbReference>
<dbReference type="PANTHER" id="PTHR42796:SF4">
    <property type="entry name" value="FUMARYLACETOACETATE HYDROLASE DOMAIN-CONTAINING PROTEIN 2A"/>
    <property type="match status" value="1"/>
</dbReference>